<accession>A0A955I761</accession>
<dbReference type="SUPFAM" id="SSF52833">
    <property type="entry name" value="Thioredoxin-like"/>
    <property type="match status" value="1"/>
</dbReference>
<evidence type="ECO:0000313" key="1">
    <source>
        <dbReference type="EMBL" id="MCA9379154.1"/>
    </source>
</evidence>
<dbReference type="AlphaFoldDB" id="A0A955I761"/>
<reference evidence="1" key="2">
    <citation type="journal article" date="2021" name="Microbiome">
        <title>Successional dynamics and alternative stable states in a saline activated sludge microbial community over 9 years.</title>
        <authorList>
            <person name="Wang Y."/>
            <person name="Ye J."/>
            <person name="Ju F."/>
            <person name="Liu L."/>
            <person name="Boyd J.A."/>
            <person name="Deng Y."/>
            <person name="Parks D.H."/>
            <person name="Jiang X."/>
            <person name="Yin X."/>
            <person name="Woodcroft B.J."/>
            <person name="Tyson G.W."/>
            <person name="Hugenholtz P."/>
            <person name="Polz M.F."/>
            <person name="Zhang T."/>
        </authorList>
    </citation>
    <scope>NUCLEOTIDE SEQUENCE</scope>
    <source>
        <strain evidence="1">HKST-UBA12</strain>
    </source>
</reference>
<dbReference type="InterPro" id="IPR036249">
    <property type="entry name" value="Thioredoxin-like_sf"/>
</dbReference>
<protein>
    <submittedName>
        <fullName evidence="1">Uncharacterized protein</fullName>
    </submittedName>
</protein>
<dbReference type="Proteomes" id="UP000760819">
    <property type="component" value="Unassembled WGS sequence"/>
</dbReference>
<proteinExistence type="predicted"/>
<sequence>YELRVRALDNNGNFGTDVVTDFVVDCEGIVIGSTQFNQRGLLSPINDRGRVQSFTDTDLYMAIAIAGGPDKVEVHAEKEDTDQVFELTYNSQLELWEGNLFFADPGVYNLRVLATEASGQATSRYTNSVEVISGARVLDVDAGVVAGADVWVYYRPDQNSNWRLWNGGVFGVHQPLDSTQVEVVLEPGQYYLQIEHPDYFTTTTREFTVSEYSILNSQLRLYRKGDVLNWLNSISQPVTVMPITEQLITGLQSMIGERLPEISISGKTRTLNTDDLLAENKPFVLVTWTDWGTISAAQWQNISDLFTEENARLLGESSVYPVGLLEGEEEDSGVKARGDYEFPVYKPVDLGFYDILHIISAPQYFFVDAHGIVKDIRVGTMKIGEVSNILKEINTLPEVAESN</sequence>
<comment type="caution">
    <text evidence="1">The sequence shown here is derived from an EMBL/GenBank/DDBJ whole genome shotgun (WGS) entry which is preliminary data.</text>
</comment>
<evidence type="ECO:0000313" key="2">
    <source>
        <dbReference type="Proteomes" id="UP000760819"/>
    </source>
</evidence>
<name>A0A955I761_9BACT</name>
<feature type="non-terminal residue" evidence="1">
    <location>
        <position position="1"/>
    </location>
</feature>
<organism evidence="1 2">
    <name type="scientific">Candidatus Dojkabacteria bacterium</name>
    <dbReference type="NCBI Taxonomy" id="2099670"/>
    <lineage>
        <taxon>Bacteria</taxon>
        <taxon>Candidatus Dojkabacteria</taxon>
    </lineage>
</organism>
<gene>
    <name evidence="1" type="ORF">KC640_01885</name>
</gene>
<dbReference type="Gene3D" id="3.40.30.10">
    <property type="entry name" value="Glutaredoxin"/>
    <property type="match status" value="1"/>
</dbReference>
<dbReference type="EMBL" id="JAGQLI010000096">
    <property type="protein sequence ID" value="MCA9379154.1"/>
    <property type="molecule type" value="Genomic_DNA"/>
</dbReference>
<reference evidence="1" key="1">
    <citation type="submission" date="2020-04" db="EMBL/GenBank/DDBJ databases">
        <authorList>
            <person name="Zhang T."/>
        </authorList>
    </citation>
    <scope>NUCLEOTIDE SEQUENCE</scope>
    <source>
        <strain evidence="1">HKST-UBA12</strain>
    </source>
</reference>